<proteinExistence type="inferred from homology"/>
<reference evidence="4" key="1">
    <citation type="journal article" date="2021" name="PeerJ">
        <title>Extensive microbial diversity within the chicken gut microbiome revealed by metagenomics and culture.</title>
        <authorList>
            <person name="Gilroy R."/>
            <person name="Ravi A."/>
            <person name="Getino M."/>
            <person name="Pursley I."/>
            <person name="Horton D.L."/>
            <person name="Alikhan N.F."/>
            <person name="Baker D."/>
            <person name="Gharbi K."/>
            <person name="Hall N."/>
            <person name="Watson M."/>
            <person name="Adriaenssens E.M."/>
            <person name="Foster-Nyarko E."/>
            <person name="Jarju S."/>
            <person name="Secka A."/>
            <person name="Antonio M."/>
            <person name="Oren A."/>
            <person name="Chaudhuri R.R."/>
            <person name="La Ragione R."/>
            <person name="Hildebrand F."/>
            <person name="Pallen M.J."/>
        </authorList>
    </citation>
    <scope>NUCLEOTIDE SEQUENCE</scope>
    <source>
        <strain evidence="4">1345</strain>
    </source>
</reference>
<dbReference type="InterPro" id="IPR036821">
    <property type="entry name" value="Peptide_deformylase_sf"/>
</dbReference>
<reference evidence="4" key="2">
    <citation type="submission" date="2021-04" db="EMBL/GenBank/DDBJ databases">
        <authorList>
            <person name="Gilroy R."/>
        </authorList>
    </citation>
    <scope>NUCLEOTIDE SEQUENCE</scope>
    <source>
        <strain evidence="4">1345</strain>
    </source>
</reference>
<dbReference type="Gene3D" id="3.90.45.10">
    <property type="entry name" value="Peptide deformylase"/>
    <property type="match status" value="1"/>
</dbReference>
<dbReference type="PRINTS" id="PR01576">
    <property type="entry name" value="PDEFORMYLASE"/>
</dbReference>
<dbReference type="GO" id="GO:0042586">
    <property type="term" value="F:peptide deformylase activity"/>
    <property type="evidence" value="ECO:0007669"/>
    <property type="project" value="UniProtKB-UniRule"/>
</dbReference>
<dbReference type="NCBIfam" id="NF001159">
    <property type="entry name" value="PRK00150.1-3"/>
    <property type="match status" value="1"/>
</dbReference>
<comment type="function">
    <text evidence="3">Removes the formyl group from the N-terminal Met of newly synthesized proteins. Requires at least a dipeptide for an efficient rate of reaction. N-terminal L-methionine is a prerequisite for activity but the enzyme has broad specificity at other positions.</text>
</comment>
<dbReference type="NCBIfam" id="TIGR00079">
    <property type="entry name" value="pept_deformyl"/>
    <property type="match status" value="1"/>
</dbReference>
<evidence type="ECO:0000313" key="5">
    <source>
        <dbReference type="Proteomes" id="UP000886750"/>
    </source>
</evidence>
<feature type="active site" evidence="3">
    <location>
        <position position="131"/>
    </location>
</feature>
<dbReference type="SUPFAM" id="SSF56420">
    <property type="entry name" value="Peptide deformylase"/>
    <property type="match status" value="1"/>
</dbReference>
<dbReference type="HAMAP" id="MF_00163">
    <property type="entry name" value="Pep_deformylase"/>
    <property type="match status" value="1"/>
</dbReference>
<organism evidence="4 5">
    <name type="scientific">Candidatus Borkfalkia excrementigallinarum</name>
    <dbReference type="NCBI Taxonomy" id="2838506"/>
    <lineage>
        <taxon>Bacteria</taxon>
        <taxon>Bacillati</taxon>
        <taxon>Bacillota</taxon>
        <taxon>Clostridia</taxon>
        <taxon>Christensenellales</taxon>
        <taxon>Christensenellaceae</taxon>
        <taxon>Candidatus Borkfalkia</taxon>
    </lineage>
</organism>
<evidence type="ECO:0000256" key="2">
    <source>
        <dbReference type="ARBA" id="ARBA00023004"/>
    </source>
</evidence>
<comment type="catalytic activity">
    <reaction evidence="3">
        <text>N-terminal N-formyl-L-methionyl-[peptide] + H2O = N-terminal L-methionyl-[peptide] + formate</text>
        <dbReference type="Rhea" id="RHEA:24420"/>
        <dbReference type="Rhea" id="RHEA-COMP:10639"/>
        <dbReference type="Rhea" id="RHEA-COMP:10640"/>
        <dbReference type="ChEBI" id="CHEBI:15377"/>
        <dbReference type="ChEBI" id="CHEBI:15740"/>
        <dbReference type="ChEBI" id="CHEBI:49298"/>
        <dbReference type="ChEBI" id="CHEBI:64731"/>
        <dbReference type="EC" id="3.5.1.88"/>
    </reaction>
</comment>
<feature type="binding site" evidence="3">
    <location>
        <position position="134"/>
    </location>
    <ligand>
        <name>Fe cation</name>
        <dbReference type="ChEBI" id="CHEBI:24875"/>
    </ligand>
</feature>
<evidence type="ECO:0000313" key="4">
    <source>
        <dbReference type="EMBL" id="HIY97436.1"/>
    </source>
</evidence>
<evidence type="ECO:0000256" key="1">
    <source>
        <dbReference type="ARBA" id="ARBA00010759"/>
    </source>
</evidence>
<keyword evidence="3" id="KW-0648">Protein biosynthesis</keyword>
<keyword evidence="3" id="KW-0479">Metal-binding</keyword>
<keyword evidence="2 3" id="KW-0408">Iron</keyword>
<dbReference type="EC" id="3.5.1.88" evidence="3"/>
<dbReference type="EMBL" id="DXCQ01000066">
    <property type="protein sequence ID" value="HIY97436.1"/>
    <property type="molecule type" value="Genomic_DNA"/>
</dbReference>
<dbReference type="Proteomes" id="UP000886750">
    <property type="component" value="Unassembled WGS sequence"/>
</dbReference>
<comment type="caution">
    <text evidence="4">The sequence shown here is derived from an EMBL/GenBank/DDBJ whole genome shotgun (WGS) entry which is preliminary data.</text>
</comment>
<name>A0A9D1ZY12_9FIRM</name>
<dbReference type="CDD" id="cd00487">
    <property type="entry name" value="Pep_deformylase"/>
    <property type="match status" value="1"/>
</dbReference>
<dbReference type="GO" id="GO:0006412">
    <property type="term" value="P:translation"/>
    <property type="evidence" value="ECO:0007669"/>
    <property type="project" value="UniProtKB-UniRule"/>
</dbReference>
<feature type="binding site" evidence="3">
    <location>
        <position position="88"/>
    </location>
    <ligand>
        <name>Fe cation</name>
        <dbReference type="ChEBI" id="CHEBI:24875"/>
    </ligand>
</feature>
<accession>A0A9D1ZY12</accession>
<dbReference type="Pfam" id="PF01327">
    <property type="entry name" value="Pep_deformylase"/>
    <property type="match status" value="1"/>
</dbReference>
<sequence>MAIRNVVQVGDDVLRKKCFEVTNFDEKLAQLLDDMKETVRKEEGAGLAAPQVGVLRRAVVIDVDEGFYELVNPVIVESKGEQTGWEGCLSVRGKRGVVTRPLVVKVEYFDRTGKKKKLTARGFFARAVCHELDHLDGVLYTDRAERVERVKE</sequence>
<dbReference type="PANTHER" id="PTHR10458:SF22">
    <property type="entry name" value="PEPTIDE DEFORMYLASE"/>
    <property type="match status" value="1"/>
</dbReference>
<dbReference type="AlphaFoldDB" id="A0A9D1ZY12"/>
<evidence type="ECO:0000256" key="3">
    <source>
        <dbReference type="HAMAP-Rule" id="MF_00163"/>
    </source>
</evidence>
<dbReference type="PIRSF" id="PIRSF004749">
    <property type="entry name" value="Pep_def"/>
    <property type="match status" value="1"/>
</dbReference>
<keyword evidence="3 4" id="KW-0378">Hydrolase</keyword>
<comment type="similarity">
    <text evidence="1 3">Belongs to the polypeptide deformylase family.</text>
</comment>
<dbReference type="InterPro" id="IPR023635">
    <property type="entry name" value="Peptide_deformylase"/>
</dbReference>
<comment type="cofactor">
    <cofactor evidence="3">
        <name>Fe(2+)</name>
        <dbReference type="ChEBI" id="CHEBI:29033"/>
    </cofactor>
    <text evidence="3">Binds 1 Fe(2+) ion.</text>
</comment>
<protein>
    <recommendedName>
        <fullName evidence="3">Peptide deformylase</fullName>
        <shortName evidence="3">PDF</shortName>
        <ecNumber evidence="3">3.5.1.88</ecNumber>
    </recommendedName>
    <alternativeName>
        <fullName evidence="3">Polypeptide deformylase</fullName>
    </alternativeName>
</protein>
<gene>
    <name evidence="3 4" type="primary">def</name>
    <name evidence="4" type="ORF">H9729_07090</name>
</gene>
<dbReference type="GO" id="GO:0046872">
    <property type="term" value="F:metal ion binding"/>
    <property type="evidence" value="ECO:0007669"/>
    <property type="project" value="UniProtKB-KW"/>
</dbReference>
<feature type="binding site" evidence="3">
    <location>
        <position position="130"/>
    </location>
    <ligand>
        <name>Fe cation</name>
        <dbReference type="ChEBI" id="CHEBI:24875"/>
    </ligand>
</feature>
<dbReference type="PANTHER" id="PTHR10458">
    <property type="entry name" value="PEPTIDE DEFORMYLASE"/>
    <property type="match status" value="1"/>
</dbReference>